<name>C4J356_MAIZE</name>
<dbReference type="AlphaFoldDB" id="C4J356"/>
<accession>C4J356</accession>
<dbReference type="EMBL" id="BT085253">
    <property type="protein sequence ID" value="ACR35606.1"/>
    <property type="molecule type" value="mRNA"/>
</dbReference>
<sequence length="158" mass="17433">MHGLMCVAHPIPFPNPKRTKTHVLRAGVAGLRQQEVRDAVVPAAAVDGRPAEAGGLPAAQRLDTLPRVQQGRLRVPRELHLPVLLRRPLLDHVEAAHVRLQRRHPGVQGAAGGHQILPGRLPPRHRLRQHQADAVRQLHRLQAPGQRLDRARRPPPAG</sequence>
<evidence type="ECO:0000313" key="2">
    <source>
        <dbReference type="EMBL" id="ACR35606.1"/>
    </source>
</evidence>
<organism evidence="2">
    <name type="scientific">Zea mays</name>
    <name type="common">Maize</name>
    <dbReference type="NCBI Taxonomy" id="4577"/>
    <lineage>
        <taxon>Eukaryota</taxon>
        <taxon>Viridiplantae</taxon>
        <taxon>Streptophyta</taxon>
        <taxon>Embryophyta</taxon>
        <taxon>Tracheophyta</taxon>
        <taxon>Spermatophyta</taxon>
        <taxon>Magnoliopsida</taxon>
        <taxon>Liliopsida</taxon>
        <taxon>Poales</taxon>
        <taxon>Poaceae</taxon>
        <taxon>PACMAD clade</taxon>
        <taxon>Panicoideae</taxon>
        <taxon>Andropogonodae</taxon>
        <taxon>Andropogoneae</taxon>
        <taxon>Tripsacinae</taxon>
        <taxon>Zea</taxon>
    </lineage>
</organism>
<feature type="region of interest" description="Disordered" evidence="1">
    <location>
        <begin position="103"/>
        <end position="122"/>
    </location>
</feature>
<evidence type="ECO:0000256" key="1">
    <source>
        <dbReference type="SAM" id="MobiDB-lite"/>
    </source>
</evidence>
<protein>
    <submittedName>
        <fullName evidence="2">Uncharacterized protein</fullName>
    </submittedName>
</protein>
<reference evidence="2" key="2">
    <citation type="submission" date="2012-06" db="EMBL/GenBank/DDBJ databases">
        <authorList>
            <person name="Yu Y."/>
            <person name="Currie J."/>
            <person name="Lomeli R."/>
            <person name="Angelova A."/>
            <person name="Collura K."/>
            <person name="Wissotski M."/>
            <person name="Campos D."/>
            <person name="Kudrna D."/>
            <person name="Golser W."/>
            <person name="Ashely E."/>
            <person name="Descour A."/>
            <person name="Fernandes J."/>
            <person name="Soderlund C."/>
            <person name="Walbot V."/>
        </authorList>
    </citation>
    <scope>NUCLEOTIDE SEQUENCE</scope>
    <source>
        <strain evidence="2">B73</strain>
    </source>
</reference>
<reference evidence="2" key="1">
    <citation type="journal article" date="2009" name="PLoS Genet.">
        <title>Sequencing, mapping, and analysis of 27,455 maize full-length cDNAs.</title>
        <authorList>
            <person name="Soderlund C."/>
            <person name="Descour A."/>
            <person name="Kudrna D."/>
            <person name="Bomhoff M."/>
            <person name="Boyd L."/>
            <person name="Currie J."/>
            <person name="Angelova A."/>
            <person name="Collura K."/>
            <person name="Wissotski M."/>
            <person name="Ashley E."/>
            <person name="Morrow D."/>
            <person name="Fernandes J."/>
            <person name="Walbot V."/>
            <person name="Yu Y."/>
        </authorList>
    </citation>
    <scope>NUCLEOTIDE SEQUENCE</scope>
    <source>
        <strain evidence="2">B73</strain>
    </source>
</reference>
<proteinExistence type="evidence at transcript level"/>
<feature type="region of interest" description="Disordered" evidence="1">
    <location>
        <begin position="139"/>
        <end position="158"/>
    </location>
</feature>